<sequence length="355" mass="39113">MTTVDKGYHFMMWGVSLIALGTFVDYATEVILALNMSNMQQFSYAVNYRTAMALVFYFPGSVLAAKGLSSWLPAIQSLSKEIDLRQQTERKLIQAKTDAEVANAAKSQFLANMSHELRTPLNAILGFSDILKNESFGAIGSPIYREYSHDIHTSGKHLLDLINDILDVAKIEAGKLRLYEEAFDIKSATEICVNMLSLTAREADVSLTVNIAEDLPYLYADDTRLRQIISNLLSNAIKFTNPGGRVTLSVGLNENAGMYVSVVDTGIGIDDEDIENALSQFGQVDDKYSRNSDGTGLGLSLVQLIISEHGGTFEFSSKLEEGTVAIAHFPAERLRVRPSDIPDRPEYNVLAKRAI</sequence>
<dbReference type="EC" id="2.7.13.3" evidence="2"/>
<evidence type="ECO:0000313" key="9">
    <source>
        <dbReference type="EMBL" id="USG61848.1"/>
    </source>
</evidence>
<dbReference type="PROSITE" id="PS50109">
    <property type="entry name" value="HIS_KIN"/>
    <property type="match status" value="1"/>
</dbReference>
<dbReference type="InterPro" id="IPR003661">
    <property type="entry name" value="HisK_dim/P_dom"/>
</dbReference>
<keyword evidence="3" id="KW-0597">Phosphoprotein</keyword>
<evidence type="ECO:0000256" key="3">
    <source>
        <dbReference type="ARBA" id="ARBA00022553"/>
    </source>
</evidence>
<dbReference type="SUPFAM" id="SSF47384">
    <property type="entry name" value="Homodimeric domain of signal transducing histidine kinase"/>
    <property type="match status" value="1"/>
</dbReference>
<reference evidence="9" key="1">
    <citation type="submission" date="2022-06" db="EMBL/GenBank/DDBJ databases">
        <title>Sneathiella actinostolidae sp. nov., isolated from a sea anemonein the Western Pacific Ocean.</title>
        <authorList>
            <person name="Wei M.J."/>
        </authorList>
    </citation>
    <scope>NUCLEOTIDE SEQUENCE</scope>
    <source>
        <strain evidence="9">PHK-P5</strain>
    </source>
</reference>
<evidence type="ECO:0000256" key="7">
    <source>
        <dbReference type="SAM" id="Phobius"/>
    </source>
</evidence>
<keyword evidence="7" id="KW-0472">Membrane</keyword>
<dbReference type="PANTHER" id="PTHR43711">
    <property type="entry name" value="TWO-COMPONENT HISTIDINE KINASE"/>
    <property type="match status" value="1"/>
</dbReference>
<dbReference type="Gene3D" id="1.10.287.130">
    <property type="match status" value="1"/>
</dbReference>
<evidence type="ECO:0000256" key="4">
    <source>
        <dbReference type="ARBA" id="ARBA00022679"/>
    </source>
</evidence>
<keyword evidence="9" id="KW-0547">Nucleotide-binding</keyword>
<evidence type="ECO:0000259" key="8">
    <source>
        <dbReference type="PROSITE" id="PS50109"/>
    </source>
</evidence>
<comment type="catalytic activity">
    <reaction evidence="1">
        <text>ATP + protein L-histidine = ADP + protein N-phospho-L-histidine.</text>
        <dbReference type="EC" id="2.7.13.3"/>
    </reaction>
</comment>
<keyword evidence="5" id="KW-0418">Kinase</keyword>
<dbReference type="PANTHER" id="PTHR43711:SF26">
    <property type="entry name" value="SENSOR HISTIDINE KINASE RCSC"/>
    <property type="match status" value="1"/>
</dbReference>
<dbReference type="EMBL" id="CP098747">
    <property type="protein sequence ID" value="USG61848.1"/>
    <property type="molecule type" value="Genomic_DNA"/>
</dbReference>
<feature type="domain" description="Histidine kinase" evidence="8">
    <location>
        <begin position="112"/>
        <end position="333"/>
    </location>
</feature>
<dbReference type="SMART" id="SM00387">
    <property type="entry name" value="HATPase_c"/>
    <property type="match status" value="1"/>
</dbReference>
<evidence type="ECO:0000256" key="5">
    <source>
        <dbReference type="ARBA" id="ARBA00022777"/>
    </source>
</evidence>
<dbReference type="Proteomes" id="UP001056291">
    <property type="component" value="Chromosome"/>
</dbReference>
<dbReference type="RefSeq" id="WP_251935148.1">
    <property type="nucleotide sequence ID" value="NZ_CP098747.1"/>
</dbReference>
<name>A0ABY4W484_9PROT</name>
<evidence type="ECO:0000256" key="1">
    <source>
        <dbReference type="ARBA" id="ARBA00000085"/>
    </source>
</evidence>
<dbReference type="PRINTS" id="PR00344">
    <property type="entry name" value="BCTRLSENSOR"/>
</dbReference>
<dbReference type="InterPro" id="IPR050736">
    <property type="entry name" value="Sensor_HK_Regulatory"/>
</dbReference>
<dbReference type="Gene3D" id="3.30.565.10">
    <property type="entry name" value="Histidine kinase-like ATPase, C-terminal domain"/>
    <property type="match status" value="1"/>
</dbReference>
<dbReference type="CDD" id="cd00075">
    <property type="entry name" value="HATPase"/>
    <property type="match status" value="1"/>
</dbReference>
<dbReference type="InterPro" id="IPR004358">
    <property type="entry name" value="Sig_transdc_His_kin-like_C"/>
</dbReference>
<feature type="transmembrane region" description="Helical" evidence="7">
    <location>
        <begin position="12"/>
        <end position="34"/>
    </location>
</feature>
<organism evidence="9 10">
    <name type="scientific">Sneathiella marina</name>
    <dbReference type="NCBI Taxonomy" id="2950108"/>
    <lineage>
        <taxon>Bacteria</taxon>
        <taxon>Pseudomonadati</taxon>
        <taxon>Pseudomonadota</taxon>
        <taxon>Alphaproteobacteria</taxon>
        <taxon>Sneathiellales</taxon>
        <taxon>Sneathiellaceae</taxon>
        <taxon>Sneathiella</taxon>
    </lineage>
</organism>
<dbReference type="Pfam" id="PF02518">
    <property type="entry name" value="HATPase_c"/>
    <property type="match status" value="1"/>
</dbReference>
<dbReference type="InterPro" id="IPR036890">
    <property type="entry name" value="HATPase_C_sf"/>
</dbReference>
<dbReference type="GO" id="GO:0005524">
    <property type="term" value="F:ATP binding"/>
    <property type="evidence" value="ECO:0007669"/>
    <property type="project" value="UniProtKB-KW"/>
</dbReference>
<keyword evidence="7" id="KW-0812">Transmembrane</keyword>
<dbReference type="InterPro" id="IPR036097">
    <property type="entry name" value="HisK_dim/P_sf"/>
</dbReference>
<keyword evidence="9" id="KW-0067">ATP-binding</keyword>
<dbReference type="InterPro" id="IPR005467">
    <property type="entry name" value="His_kinase_dom"/>
</dbReference>
<keyword evidence="6" id="KW-0902">Two-component regulatory system</keyword>
<evidence type="ECO:0000313" key="10">
    <source>
        <dbReference type="Proteomes" id="UP001056291"/>
    </source>
</evidence>
<gene>
    <name evidence="9" type="ORF">NBZ79_02525</name>
</gene>
<dbReference type="InterPro" id="IPR003594">
    <property type="entry name" value="HATPase_dom"/>
</dbReference>
<dbReference type="SMART" id="SM00388">
    <property type="entry name" value="HisKA"/>
    <property type="match status" value="1"/>
</dbReference>
<proteinExistence type="predicted"/>
<keyword evidence="10" id="KW-1185">Reference proteome</keyword>
<dbReference type="SUPFAM" id="SSF55874">
    <property type="entry name" value="ATPase domain of HSP90 chaperone/DNA topoisomerase II/histidine kinase"/>
    <property type="match status" value="1"/>
</dbReference>
<evidence type="ECO:0000256" key="2">
    <source>
        <dbReference type="ARBA" id="ARBA00012438"/>
    </source>
</evidence>
<evidence type="ECO:0000256" key="6">
    <source>
        <dbReference type="ARBA" id="ARBA00023012"/>
    </source>
</evidence>
<accession>A0ABY4W484</accession>
<keyword evidence="7" id="KW-1133">Transmembrane helix</keyword>
<protein>
    <recommendedName>
        <fullName evidence="2">histidine kinase</fullName>
        <ecNumber evidence="2">2.7.13.3</ecNumber>
    </recommendedName>
</protein>
<dbReference type="CDD" id="cd00082">
    <property type="entry name" value="HisKA"/>
    <property type="match status" value="1"/>
</dbReference>
<keyword evidence="4" id="KW-0808">Transferase</keyword>
<dbReference type="Pfam" id="PF00512">
    <property type="entry name" value="HisKA"/>
    <property type="match status" value="1"/>
</dbReference>
<feature type="transmembrane region" description="Helical" evidence="7">
    <location>
        <begin position="46"/>
        <end position="65"/>
    </location>
</feature>